<reference evidence="1" key="1">
    <citation type="submission" date="2021-05" db="EMBL/GenBank/DDBJ databases">
        <authorList>
            <person name="Alioto T."/>
            <person name="Alioto T."/>
            <person name="Gomez Garrido J."/>
        </authorList>
    </citation>
    <scope>NUCLEOTIDE SEQUENCE</scope>
</reference>
<name>A0A8D8RRP6_9HEMI</name>
<proteinExistence type="predicted"/>
<evidence type="ECO:0000313" key="1">
    <source>
        <dbReference type="EMBL" id="CAG6653307.1"/>
    </source>
</evidence>
<dbReference type="AlphaFoldDB" id="A0A8D8RRP6"/>
<sequence>MNFQDLDGGKMFTTSINVRVGCVVSMNPLIFEEVCNFEYFSLPIAINTYITGMFRADLSYPPQIVSIFQTIKRPNSKIKNDCQYFNKSKRGEILVRTTQHLDLNTDSDLPCQYGILRGS</sequence>
<dbReference type="EMBL" id="HBUF01172848">
    <property type="protein sequence ID" value="CAG6653307.1"/>
    <property type="molecule type" value="Transcribed_RNA"/>
</dbReference>
<organism evidence="1">
    <name type="scientific">Cacopsylla melanoneura</name>
    <dbReference type="NCBI Taxonomy" id="428564"/>
    <lineage>
        <taxon>Eukaryota</taxon>
        <taxon>Metazoa</taxon>
        <taxon>Ecdysozoa</taxon>
        <taxon>Arthropoda</taxon>
        <taxon>Hexapoda</taxon>
        <taxon>Insecta</taxon>
        <taxon>Pterygota</taxon>
        <taxon>Neoptera</taxon>
        <taxon>Paraneoptera</taxon>
        <taxon>Hemiptera</taxon>
        <taxon>Sternorrhyncha</taxon>
        <taxon>Psylloidea</taxon>
        <taxon>Psyllidae</taxon>
        <taxon>Psyllinae</taxon>
        <taxon>Cacopsylla</taxon>
    </lineage>
</organism>
<accession>A0A8D8RRP6</accession>
<protein>
    <submittedName>
        <fullName evidence="1">Uncharacterized protein</fullName>
    </submittedName>
</protein>